<gene>
    <name evidence="10" type="ORF">Geu3261_0156_014</name>
</gene>
<evidence type="ECO:0000256" key="8">
    <source>
        <dbReference type="RuleBase" id="RU361270"/>
    </source>
</evidence>
<comment type="similarity">
    <text evidence="3 8">Belongs to the transthyretin family. 5-hydroxyisourate hydrolase subfamily.</text>
</comment>
<dbReference type="Gene3D" id="2.60.40.180">
    <property type="entry name" value="Transthyretin/hydroxyisourate hydrolase domain"/>
    <property type="match status" value="1"/>
</dbReference>
<dbReference type="EC" id="3.5.2.17" evidence="8"/>
<evidence type="ECO:0000259" key="9">
    <source>
        <dbReference type="Pfam" id="PF00576"/>
    </source>
</evidence>
<dbReference type="InterPro" id="IPR023419">
    <property type="entry name" value="Transthyretin_CS"/>
</dbReference>
<reference evidence="10 11" key="1">
    <citation type="submission" date="2012-11" db="EMBL/GenBank/DDBJ databases">
        <title>Whole genome sequence of Gluconacetobacter europaeus NBRC3261.</title>
        <authorList>
            <person name="Azuma Y."/>
            <person name="Higashiura N."/>
            <person name="Hirakawa H."/>
            <person name="Matsushita K."/>
        </authorList>
    </citation>
    <scope>NUCLEOTIDE SEQUENCE [LARGE SCALE GENOMIC DNA]</scope>
    <source>
        <strain evidence="10 11">NBRC 3261</strain>
    </source>
</reference>
<dbReference type="PROSITE" id="PS00769">
    <property type="entry name" value="TRANSTHYRETIN_2"/>
    <property type="match status" value="1"/>
</dbReference>
<name>A0A0D6Q382_KOMEU</name>
<proteinExistence type="inferred from homology"/>
<comment type="subunit">
    <text evidence="4 8">Homotetramer.</text>
</comment>
<dbReference type="SUPFAM" id="SSF49472">
    <property type="entry name" value="Transthyretin (synonym: prealbumin)"/>
    <property type="match status" value="1"/>
</dbReference>
<comment type="function">
    <text evidence="2">Catalyzes the hydrolysis of 5-hydroxyisourate (HIU) to 2-oxo-4-hydroxy-4-carboxy-5-ureidoimidazoline (OHCU).</text>
</comment>
<dbReference type="RefSeq" id="WP_048851773.1">
    <property type="nucleotide sequence ID" value="NZ_BANI01000137.1"/>
</dbReference>
<feature type="binding site" evidence="7">
    <location>
        <position position="41"/>
    </location>
    <ligand>
        <name>substrate</name>
    </ligand>
</feature>
<dbReference type="AlphaFoldDB" id="A0A0D6Q382"/>
<keyword evidence="6 8" id="KW-0378">Hydrolase</keyword>
<comment type="caution">
    <text evidence="10">The sequence shown here is derived from an EMBL/GenBank/DDBJ whole genome shotgun (WGS) entry which is preliminary data.</text>
</comment>
<dbReference type="CDD" id="cd05822">
    <property type="entry name" value="TLP_HIUase"/>
    <property type="match status" value="1"/>
</dbReference>
<feature type="binding site" evidence="7">
    <location>
        <position position="7"/>
    </location>
    <ligand>
        <name>substrate</name>
    </ligand>
</feature>
<organism evidence="10 11">
    <name type="scientific">Komagataeibacter europaeus NBRC 3261</name>
    <dbReference type="NCBI Taxonomy" id="1234669"/>
    <lineage>
        <taxon>Bacteria</taxon>
        <taxon>Pseudomonadati</taxon>
        <taxon>Pseudomonadota</taxon>
        <taxon>Alphaproteobacteria</taxon>
        <taxon>Acetobacterales</taxon>
        <taxon>Acetobacteraceae</taxon>
        <taxon>Komagataeibacter</taxon>
    </lineage>
</organism>
<protein>
    <recommendedName>
        <fullName evidence="8">5-hydroxyisourate hydrolase</fullName>
        <shortName evidence="8">HIU hydrolase</shortName>
        <shortName evidence="8">HIUHase</shortName>
        <ecNumber evidence="8">3.5.2.17</ecNumber>
    </recommendedName>
</protein>
<evidence type="ECO:0000256" key="2">
    <source>
        <dbReference type="ARBA" id="ARBA00002704"/>
    </source>
</evidence>
<dbReference type="GO" id="GO:0033971">
    <property type="term" value="F:hydroxyisourate hydrolase activity"/>
    <property type="evidence" value="ECO:0007669"/>
    <property type="project" value="UniProtKB-EC"/>
</dbReference>
<evidence type="ECO:0000256" key="1">
    <source>
        <dbReference type="ARBA" id="ARBA00001043"/>
    </source>
</evidence>
<evidence type="ECO:0000256" key="5">
    <source>
        <dbReference type="ARBA" id="ARBA00022631"/>
    </source>
</evidence>
<dbReference type="InterPro" id="IPR000895">
    <property type="entry name" value="Transthyretin/HIU_hydrolase"/>
</dbReference>
<dbReference type="InterPro" id="IPR023416">
    <property type="entry name" value="Transthyretin/HIU_hydrolase_d"/>
</dbReference>
<dbReference type="InterPro" id="IPR036817">
    <property type="entry name" value="Transthyretin/HIU_hydrolase_sf"/>
</dbReference>
<sequence length="118" mass="12641">MSTLSTHVLDLVSGKPAAGMAISLWAGQDCLFRGVTNADGRCPDLGQQTGDMQAGAYRLEFSVADYFRNRDVVLSDPPFLDVVPIAFGMAQVAKGEKGGHYHVPLLVSPYGFSTYRGS</sequence>
<comment type="catalytic activity">
    <reaction evidence="1 8">
        <text>5-hydroxyisourate + H2O = 5-hydroxy-2-oxo-4-ureido-2,5-dihydro-1H-imidazole-5-carboxylate + H(+)</text>
        <dbReference type="Rhea" id="RHEA:23736"/>
        <dbReference type="ChEBI" id="CHEBI:15377"/>
        <dbReference type="ChEBI" id="CHEBI:15378"/>
        <dbReference type="ChEBI" id="CHEBI:18072"/>
        <dbReference type="ChEBI" id="CHEBI:58639"/>
        <dbReference type="EC" id="3.5.2.17"/>
    </reaction>
</comment>
<feature type="binding site" evidence="7">
    <location>
        <position position="115"/>
    </location>
    <ligand>
        <name>substrate</name>
    </ligand>
</feature>
<dbReference type="PANTHER" id="PTHR10395:SF7">
    <property type="entry name" value="5-HYDROXYISOURATE HYDROLASE"/>
    <property type="match status" value="1"/>
</dbReference>
<dbReference type="GO" id="GO:0006144">
    <property type="term" value="P:purine nucleobase metabolic process"/>
    <property type="evidence" value="ECO:0007669"/>
    <property type="project" value="UniProtKB-KW"/>
</dbReference>
<evidence type="ECO:0000256" key="6">
    <source>
        <dbReference type="ARBA" id="ARBA00022801"/>
    </source>
</evidence>
<evidence type="ECO:0000256" key="3">
    <source>
        <dbReference type="ARBA" id="ARBA00009850"/>
    </source>
</evidence>
<dbReference type="InterPro" id="IPR023418">
    <property type="entry name" value="Thyroxine_BS"/>
</dbReference>
<dbReference type="PRINTS" id="PR00189">
    <property type="entry name" value="TRNSTHYRETIN"/>
</dbReference>
<dbReference type="Proteomes" id="UP000032675">
    <property type="component" value="Unassembled WGS sequence"/>
</dbReference>
<dbReference type="PANTHER" id="PTHR10395">
    <property type="entry name" value="URICASE AND TRANSTHYRETIN-RELATED"/>
    <property type="match status" value="1"/>
</dbReference>
<feature type="domain" description="Transthyretin/hydroxyisourate hydrolase" evidence="9">
    <location>
        <begin position="4"/>
        <end position="117"/>
    </location>
</feature>
<dbReference type="EMBL" id="BANI01000137">
    <property type="protein sequence ID" value="GAN97211.1"/>
    <property type="molecule type" value="Genomic_DNA"/>
</dbReference>
<evidence type="ECO:0000256" key="7">
    <source>
        <dbReference type="PIRSR" id="PIRSR600895-51"/>
    </source>
</evidence>
<accession>A0A0D6Q382</accession>
<keyword evidence="5 8" id="KW-0659">Purine metabolism</keyword>
<dbReference type="NCBIfam" id="TIGR02962">
    <property type="entry name" value="hdxy_isourate"/>
    <property type="match status" value="1"/>
</dbReference>
<dbReference type="PROSITE" id="PS00768">
    <property type="entry name" value="TRANSTHYRETIN_1"/>
    <property type="match status" value="1"/>
</dbReference>
<dbReference type="InterPro" id="IPR014306">
    <property type="entry name" value="Hydroxyisourate_hydrolase"/>
</dbReference>
<evidence type="ECO:0000256" key="4">
    <source>
        <dbReference type="ARBA" id="ARBA00011881"/>
    </source>
</evidence>
<evidence type="ECO:0000313" key="11">
    <source>
        <dbReference type="Proteomes" id="UP000032675"/>
    </source>
</evidence>
<evidence type="ECO:0000313" key="10">
    <source>
        <dbReference type="EMBL" id="GAN97211.1"/>
    </source>
</evidence>
<dbReference type="Pfam" id="PF00576">
    <property type="entry name" value="Transthyretin"/>
    <property type="match status" value="1"/>
</dbReference>